<reference evidence="1 2" key="1">
    <citation type="submission" date="2019-12" db="EMBL/GenBank/DDBJ databases">
        <title>Microbes associate with the intestines of laboratory mice.</title>
        <authorList>
            <person name="Navarre W."/>
            <person name="Wong E."/>
        </authorList>
    </citation>
    <scope>NUCLEOTIDE SEQUENCE [LARGE SCALE GENOMIC DNA]</scope>
    <source>
        <strain evidence="1 2">NM82_D38</strain>
    </source>
</reference>
<keyword evidence="2" id="KW-1185">Reference proteome</keyword>
<dbReference type="AlphaFoldDB" id="A0A6L6YP19"/>
<comment type="caution">
    <text evidence="1">The sequence shown here is derived from an EMBL/GenBank/DDBJ whole genome shotgun (WGS) entry which is preliminary data.</text>
</comment>
<gene>
    <name evidence="1" type="ORF">E5987_08345</name>
</gene>
<dbReference type="Gene3D" id="3.40.50.1820">
    <property type="entry name" value="alpha/beta hydrolase"/>
    <property type="match status" value="1"/>
</dbReference>
<dbReference type="EMBL" id="WSRP01000024">
    <property type="protein sequence ID" value="MVX57211.1"/>
    <property type="molecule type" value="Genomic_DNA"/>
</dbReference>
<dbReference type="InterPro" id="IPR029058">
    <property type="entry name" value="AB_hydrolase_fold"/>
</dbReference>
<name>A0A6L6YP19_9BURK</name>
<dbReference type="RefSeq" id="WP_160335637.1">
    <property type="nucleotide sequence ID" value="NZ_WSRP01000024.1"/>
</dbReference>
<dbReference type="SUPFAM" id="SSF53474">
    <property type="entry name" value="alpha/beta-Hydrolases"/>
    <property type="match status" value="1"/>
</dbReference>
<evidence type="ECO:0000313" key="2">
    <source>
        <dbReference type="Proteomes" id="UP000472580"/>
    </source>
</evidence>
<evidence type="ECO:0008006" key="3">
    <source>
        <dbReference type="Google" id="ProtNLM"/>
    </source>
</evidence>
<protein>
    <recommendedName>
        <fullName evidence="3">Alpha/beta hydrolase</fullName>
    </recommendedName>
</protein>
<organism evidence="1 2">
    <name type="scientific">Parasutterella muris</name>
    <dbReference type="NCBI Taxonomy" id="2565572"/>
    <lineage>
        <taxon>Bacteria</taxon>
        <taxon>Pseudomonadati</taxon>
        <taxon>Pseudomonadota</taxon>
        <taxon>Betaproteobacteria</taxon>
        <taxon>Burkholderiales</taxon>
        <taxon>Sutterellaceae</taxon>
        <taxon>Parasutterella</taxon>
    </lineage>
</organism>
<sequence length="258" mass="28059">MTIEYTGSLQGSVRKHTEATLRETFVNAYVVLPEAGGAPKVGLLNEFANETASHPTVVFMHGSSGVNAQIKTFAYWLADALRVAVVIPDSMQTKDRLIYSSPVPAADYEDVHGMRLAELNYAMRELKNVPWCDGRVIIAGTSEGGVTAARYKPEEGMIAEKGRMIFSWSCEDNYHVASHNSYLPDMLPVLNVMSATDKFFSQVNSYLDNPSALGHAGKVLASNPNTQIVLLPGAPHTLFNLPAARDAAAAFLTRVLRS</sequence>
<dbReference type="Proteomes" id="UP000472580">
    <property type="component" value="Unassembled WGS sequence"/>
</dbReference>
<evidence type="ECO:0000313" key="1">
    <source>
        <dbReference type="EMBL" id="MVX57211.1"/>
    </source>
</evidence>
<accession>A0A6L6YP19</accession>
<proteinExistence type="predicted"/>
<dbReference type="OrthoDB" id="5353055at2"/>